<accession>A0ACC1QGY5</accession>
<evidence type="ECO:0000313" key="1">
    <source>
        <dbReference type="EMBL" id="KAJ3473916.1"/>
    </source>
</evidence>
<protein>
    <submittedName>
        <fullName evidence="1">Uncharacterized protein</fullName>
    </submittedName>
</protein>
<dbReference type="EMBL" id="JANAKD010002327">
    <property type="protein sequence ID" value="KAJ3473916.1"/>
    <property type="molecule type" value="Genomic_DNA"/>
</dbReference>
<organism evidence="1 2">
    <name type="scientific">Lecanicillium saksenae</name>
    <dbReference type="NCBI Taxonomy" id="468837"/>
    <lineage>
        <taxon>Eukaryota</taxon>
        <taxon>Fungi</taxon>
        <taxon>Dikarya</taxon>
        <taxon>Ascomycota</taxon>
        <taxon>Pezizomycotina</taxon>
        <taxon>Sordariomycetes</taxon>
        <taxon>Hypocreomycetidae</taxon>
        <taxon>Hypocreales</taxon>
        <taxon>Cordycipitaceae</taxon>
        <taxon>Lecanicillium</taxon>
    </lineage>
</organism>
<sequence>MPELLFVTTVGQPQRENGAVRRQIRRQAMSKAAAKRKERGGYGQFNRLQYPASMCQPKSGENSLKTPYWATIPRSPSCTGYERLRIQYGVDLLDLSALTNFHVSQGTVVSLANGPSLLKHIVRSRQWSYFDYLPRYADANPALEAASRCVAARLQEFLIHPHTPTSCGTLRLYIGALRALQAELEDRDACLSSETLCATQVLGLYELLKVSNVNVWNQHSAGASALVKLRGPAHYQTDFEKSLFLSQIGQIYHEALGEQRACFLESPEWLPVLDSMVVECEPFADRGAFVMTLWKTILPLPRYVGQAAAAVRGSDEDTDRAIARLRLARLLEGLHDASTALLTEISSWDLQSYNMDAHENDKPLEARGLLLTALAIVSRLRFALCPARPGLEGEAQVAARKILLVNDEAIAMHPRAELYMAMKVHVAQTILATGPSWLAGDWAGLDKVPTSALVEWFRRIGWNA</sequence>
<keyword evidence="2" id="KW-1185">Reference proteome</keyword>
<name>A0ACC1QGY5_9HYPO</name>
<reference evidence="1" key="1">
    <citation type="submission" date="2022-07" db="EMBL/GenBank/DDBJ databases">
        <title>Genome Sequence of Lecanicillium saksenae.</title>
        <authorList>
            <person name="Buettner E."/>
        </authorList>
    </citation>
    <scope>NUCLEOTIDE SEQUENCE</scope>
    <source>
        <strain evidence="1">VT-O1</strain>
    </source>
</reference>
<comment type="caution">
    <text evidence="1">The sequence shown here is derived from an EMBL/GenBank/DDBJ whole genome shotgun (WGS) entry which is preliminary data.</text>
</comment>
<proteinExistence type="predicted"/>
<evidence type="ECO:0000313" key="2">
    <source>
        <dbReference type="Proteomes" id="UP001148737"/>
    </source>
</evidence>
<gene>
    <name evidence="1" type="ORF">NLG97_g10073</name>
</gene>
<dbReference type="Proteomes" id="UP001148737">
    <property type="component" value="Unassembled WGS sequence"/>
</dbReference>